<dbReference type="InterPro" id="IPR035595">
    <property type="entry name" value="UDP_glycos_trans_CS"/>
</dbReference>
<proteinExistence type="inferred from homology"/>
<dbReference type="Pfam" id="PF00201">
    <property type="entry name" value="UDPGT"/>
    <property type="match status" value="1"/>
</dbReference>
<dbReference type="SUPFAM" id="SSF53756">
    <property type="entry name" value="UDP-Glycosyltransferase/glycogen phosphorylase"/>
    <property type="match status" value="1"/>
</dbReference>
<evidence type="ECO:0000256" key="1">
    <source>
        <dbReference type="ARBA" id="ARBA00009995"/>
    </source>
</evidence>
<dbReference type="InterPro" id="IPR002213">
    <property type="entry name" value="UDP_glucos_trans"/>
</dbReference>
<dbReference type="EC" id="2.4.1.-" evidence="4"/>
<dbReference type="PANTHER" id="PTHR11926:SF1402">
    <property type="entry name" value="GLYCOSYLTRANSFERASE"/>
    <property type="match status" value="1"/>
</dbReference>
<evidence type="ECO:0000256" key="2">
    <source>
        <dbReference type="ARBA" id="ARBA00022679"/>
    </source>
</evidence>
<protein>
    <recommendedName>
        <fullName evidence="4">Glycosyltransferase</fullName>
        <ecNumber evidence="4">2.4.1.-</ecNumber>
    </recommendedName>
</protein>
<dbReference type="AlphaFoldDB" id="A0AAD7LUM3"/>
<dbReference type="PROSITE" id="PS00375">
    <property type="entry name" value="UDPGT"/>
    <property type="match status" value="1"/>
</dbReference>
<comment type="similarity">
    <text evidence="1 3">Belongs to the UDP-glycosyltransferase family.</text>
</comment>
<dbReference type="CDD" id="cd03784">
    <property type="entry name" value="GT1_Gtf-like"/>
    <property type="match status" value="1"/>
</dbReference>
<name>A0AAD7LUM3_QUISA</name>
<sequence>MKYIKKPKIILVPYPAQGHVTPMLKLASAINNLGLHFQPVLVTPEYIHNQIVQRIEAKDGILCVAIPGGMELKDSTSDFFAIEAAMENTMPNHLESLVHKFEGDEDGGVVCIVADLLASWAIEVAKSCGIPAAGFWPAMFATYRLFAAIPDMLRSGLISDTGIPEHQGKVQFLPDTPLLFTEDLPWLIGSLAARQGRFEFWRRAMDRTKSLRCLLVNSFPDEYYEQQIIDMLVITNIKVSQDCSLVVLPIGPLCKHSNAMTKNPSFWEEDFSCLNWLDKQKANSVVYIAFGSSISPIGDTKLKNVALALEASTRPFIWVLRSAWLEGLPIGFLEKVSKQGKVVSWAPQMEVLQHKAVGCYLTHCGWNSTMEAIQCRKRLLCYPAVADQFMNCAYIVQVWRIGLMLNELGQKDVEEGLSRVMEDKEMESRLMKLYERTMGEEANSRVVSNLTAFVDEVKKVKTEYSCYTN</sequence>
<evidence type="ECO:0000313" key="5">
    <source>
        <dbReference type="EMBL" id="KAJ7964596.1"/>
    </source>
</evidence>
<evidence type="ECO:0000313" key="6">
    <source>
        <dbReference type="Proteomes" id="UP001163823"/>
    </source>
</evidence>
<keyword evidence="6" id="KW-1185">Reference proteome</keyword>
<accession>A0AAD7LUM3</accession>
<dbReference type="GO" id="GO:0080043">
    <property type="term" value="F:quercetin 3-O-glucosyltransferase activity"/>
    <property type="evidence" value="ECO:0007669"/>
    <property type="project" value="TreeGrafter"/>
</dbReference>
<keyword evidence="2 3" id="KW-0808">Transferase</keyword>
<dbReference type="Gene3D" id="3.40.50.2000">
    <property type="entry name" value="Glycogen Phosphorylase B"/>
    <property type="match status" value="2"/>
</dbReference>
<dbReference type="EMBL" id="JARAOO010000006">
    <property type="protein sequence ID" value="KAJ7964596.1"/>
    <property type="molecule type" value="Genomic_DNA"/>
</dbReference>
<evidence type="ECO:0000256" key="4">
    <source>
        <dbReference type="RuleBase" id="RU362057"/>
    </source>
</evidence>
<dbReference type="PANTHER" id="PTHR11926">
    <property type="entry name" value="GLUCOSYL/GLUCURONOSYL TRANSFERASES"/>
    <property type="match status" value="1"/>
</dbReference>
<comment type="caution">
    <text evidence="5">The sequence shown here is derived from an EMBL/GenBank/DDBJ whole genome shotgun (WGS) entry which is preliminary data.</text>
</comment>
<reference evidence="5" key="1">
    <citation type="journal article" date="2023" name="Science">
        <title>Elucidation of the pathway for biosynthesis of saponin adjuvants from the soapbark tree.</title>
        <authorList>
            <person name="Reed J."/>
            <person name="Orme A."/>
            <person name="El-Demerdash A."/>
            <person name="Owen C."/>
            <person name="Martin L.B.B."/>
            <person name="Misra R.C."/>
            <person name="Kikuchi S."/>
            <person name="Rejzek M."/>
            <person name="Martin A.C."/>
            <person name="Harkess A."/>
            <person name="Leebens-Mack J."/>
            <person name="Louveau T."/>
            <person name="Stephenson M.J."/>
            <person name="Osbourn A."/>
        </authorList>
    </citation>
    <scope>NUCLEOTIDE SEQUENCE</scope>
    <source>
        <strain evidence="5">S10</strain>
    </source>
</reference>
<keyword evidence="3" id="KW-0328">Glycosyltransferase</keyword>
<evidence type="ECO:0000256" key="3">
    <source>
        <dbReference type="RuleBase" id="RU003718"/>
    </source>
</evidence>
<dbReference type="FunFam" id="3.40.50.2000:FF:000056">
    <property type="entry name" value="Glycosyltransferase"/>
    <property type="match status" value="1"/>
</dbReference>
<dbReference type="KEGG" id="qsa:O6P43_014387"/>
<dbReference type="GO" id="GO:0080044">
    <property type="term" value="F:quercetin 7-O-glucosyltransferase activity"/>
    <property type="evidence" value="ECO:0007669"/>
    <property type="project" value="TreeGrafter"/>
</dbReference>
<organism evidence="5 6">
    <name type="scientific">Quillaja saponaria</name>
    <name type="common">Soap bark tree</name>
    <dbReference type="NCBI Taxonomy" id="32244"/>
    <lineage>
        <taxon>Eukaryota</taxon>
        <taxon>Viridiplantae</taxon>
        <taxon>Streptophyta</taxon>
        <taxon>Embryophyta</taxon>
        <taxon>Tracheophyta</taxon>
        <taxon>Spermatophyta</taxon>
        <taxon>Magnoliopsida</taxon>
        <taxon>eudicotyledons</taxon>
        <taxon>Gunneridae</taxon>
        <taxon>Pentapetalae</taxon>
        <taxon>rosids</taxon>
        <taxon>fabids</taxon>
        <taxon>Fabales</taxon>
        <taxon>Quillajaceae</taxon>
        <taxon>Quillaja</taxon>
    </lineage>
</organism>
<gene>
    <name evidence="5" type="ORF">O6P43_014387</name>
</gene>
<dbReference type="Proteomes" id="UP001163823">
    <property type="component" value="Chromosome 6"/>
</dbReference>